<dbReference type="PANTHER" id="PTHR12483">
    <property type="entry name" value="SOLUTE CARRIER FAMILY 31 COPPER TRANSPORTERS"/>
    <property type="match status" value="1"/>
</dbReference>
<gene>
    <name evidence="5" type="ORF">EDS130_LOCUS10892</name>
</gene>
<dbReference type="OrthoDB" id="161814at2759"/>
<evidence type="ECO:0000256" key="3">
    <source>
        <dbReference type="ARBA" id="ARBA00023136"/>
    </source>
</evidence>
<name>A0A814B8G9_ADIRI</name>
<comment type="similarity">
    <text evidence="4">Belongs to the copper transporter (Ctr) (TC 1.A.56) family. SLC31A subfamily.</text>
</comment>
<keyword evidence="2 4" id="KW-1133">Transmembrane helix</keyword>
<feature type="transmembrane region" description="Helical" evidence="4">
    <location>
        <begin position="12"/>
        <end position="28"/>
    </location>
</feature>
<reference evidence="5" key="1">
    <citation type="submission" date="2021-02" db="EMBL/GenBank/DDBJ databases">
        <authorList>
            <person name="Nowell W R."/>
        </authorList>
    </citation>
    <scope>NUCLEOTIDE SEQUENCE</scope>
</reference>
<feature type="transmembrane region" description="Helical" evidence="4">
    <location>
        <begin position="214"/>
        <end position="233"/>
    </location>
</feature>
<sequence>MQFCRDYRRKIYIILVLFFVLIYLKLYSKSDNKNRKQPSSSSSSSSELNMDHVHDHAAMASTTSSVMNHDHHMMEQMSDTNSMSTGHGVHNMKDMMMMAMTFHGGYTEQILFDQWSTKTVGAFVGSWFAVFLVAVLYEGLKSVRDSLARRELCETCSPSQNRTQTILSDDEHHVLRNHETIRGRLFSMAHIVQTLLHILQMTLSYGLMLVAMTFNTYLFFAVVLGAGMGHFLFGWRRSSAIDYNDHCH</sequence>
<organism evidence="5 6">
    <name type="scientific">Adineta ricciae</name>
    <name type="common">Rotifer</name>
    <dbReference type="NCBI Taxonomy" id="249248"/>
    <lineage>
        <taxon>Eukaryota</taxon>
        <taxon>Metazoa</taxon>
        <taxon>Spiralia</taxon>
        <taxon>Gnathifera</taxon>
        <taxon>Rotifera</taxon>
        <taxon>Eurotatoria</taxon>
        <taxon>Bdelloidea</taxon>
        <taxon>Adinetida</taxon>
        <taxon>Adinetidae</taxon>
        <taxon>Adineta</taxon>
    </lineage>
</organism>
<evidence type="ECO:0000313" key="5">
    <source>
        <dbReference type="EMBL" id="CAF0923389.1"/>
    </source>
</evidence>
<dbReference type="Pfam" id="PF04145">
    <property type="entry name" value="Ctr"/>
    <property type="match status" value="1"/>
</dbReference>
<dbReference type="GO" id="GO:0005375">
    <property type="term" value="F:copper ion transmembrane transporter activity"/>
    <property type="evidence" value="ECO:0007669"/>
    <property type="project" value="UniProtKB-UniRule"/>
</dbReference>
<dbReference type="AlphaFoldDB" id="A0A814B8G9"/>
<keyword evidence="4" id="KW-0813">Transport</keyword>
<dbReference type="InterPro" id="IPR007274">
    <property type="entry name" value="Cop_transporter"/>
</dbReference>
<keyword evidence="4" id="KW-0406">Ion transport</keyword>
<evidence type="ECO:0000313" key="6">
    <source>
        <dbReference type="Proteomes" id="UP000663852"/>
    </source>
</evidence>
<feature type="transmembrane region" description="Helical" evidence="4">
    <location>
        <begin position="120"/>
        <end position="140"/>
    </location>
</feature>
<keyword evidence="4" id="KW-0187">Copper transport</keyword>
<keyword evidence="1 4" id="KW-0812">Transmembrane</keyword>
<proteinExistence type="inferred from homology"/>
<dbReference type="GO" id="GO:0016020">
    <property type="term" value="C:membrane"/>
    <property type="evidence" value="ECO:0007669"/>
    <property type="project" value="UniProtKB-SubCell"/>
</dbReference>
<dbReference type="PANTHER" id="PTHR12483:SF115">
    <property type="entry name" value="COPPER TRANSPORT PROTEIN"/>
    <property type="match status" value="1"/>
</dbReference>
<protein>
    <recommendedName>
        <fullName evidence="4">Copper transport protein</fullName>
    </recommendedName>
</protein>
<dbReference type="EMBL" id="CAJNOJ010000038">
    <property type="protein sequence ID" value="CAF0923389.1"/>
    <property type="molecule type" value="Genomic_DNA"/>
</dbReference>
<evidence type="ECO:0000256" key="4">
    <source>
        <dbReference type="RuleBase" id="RU367022"/>
    </source>
</evidence>
<comment type="caution">
    <text evidence="5">The sequence shown here is derived from an EMBL/GenBank/DDBJ whole genome shotgun (WGS) entry which is preliminary data.</text>
</comment>
<accession>A0A814B8G9</accession>
<comment type="subcellular location">
    <subcellularLocation>
        <location evidence="4">Membrane</location>
        <topology evidence="4">Multi-pass membrane protein</topology>
    </subcellularLocation>
</comment>
<keyword evidence="4" id="KW-0186">Copper</keyword>
<evidence type="ECO:0000256" key="1">
    <source>
        <dbReference type="ARBA" id="ARBA00022692"/>
    </source>
</evidence>
<keyword evidence="3 4" id="KW-0472">Membrane</keyword>
<dbReference type="Proteomes" id="UP000663852">
    <property type="component" value="Unassembled WGS sequence"/>
</dbReference>
<evidence type="ECO:0000256" key="2">
    <source>
        <dbReference type="ARBA" id="ARBA00022989"/>
    </source>
</evidence>